<evidence type="ECO:0000313" key="3">
    <source>
        <dbReference type="Proteomes" id="UP000639772"/>
    </source>
</evidence>
<dbReference type="AlphaFoldDB" id="A0A835RMX3"/>
<dbReference type="Proteomes" id="UP000639772">
    <property type="component" value="Unassembled WGS sequence"/>
</dbReference>
<accession>A0A835RMX3</accession>
<organism evidence="2 3">
    <name type="scientific">Vanilla planifolia</name>
    <name type="common">Vanilla</name>
    <dbReference type="NCBI Taxonomy" id="51239"/>
    <lineage>
        <taxon>Eukaryota</taxon>
        <taxon>Viridiplantae</taxon>
        <taxon>Streptophyta</taxon>
        <taxon>Embryophyta</taxon>
        <taxon>Tracheophyta</taxon>
        <taxon>Spermatophyta</taxon>
        <taxon>Magnoliopsida</taxon>
        <taxon>Liliopsida</taxon>
        <taxon>Asparagales</taxon>
        <taxon>Orchidaceae</taxon>
        <taxon>Vanilloideae</taxon>
        <taxon>Vanilleae</taxon>
        <taxon>Vanilla</taxon>
    </lineage>
</organism>
<feature type="compositionally biased region" description="Basic and acidic residues" evidence="1">
    <location>
        <begin position="52"/>
        <end position="69"/>
    </location>
</feature>
<name>A0A835RMX3_VANPL</name>
<feature type="compositionally biased region" description="Basic and acidic residues" evidence="1">
    <location>
        <begin position="80"/>
        <end position="89"/>
    </location>
</feature>
<evidence type="ECO:0000313" key="2">
    <source>
        <dbReference type="EMBL" id="KAG0495260.1"/>
    </source>
</evidence>
<reference evidence="2 3" key="1">
    <citation type="journal article" date="2020" name="Nat. Food">
        <title>A phased Vanilla planifolia genome enables genetic improvement of flavour and production.</title>
        <authorList>
            <person name="Hasing T."/>
            <person name="Tang H."/>
            <person name="Brym M."/>
            <person name="Khazi F."/>
            <person name="Huang T."/>
            <person name="Chambers A.H."/>
        </authorList>
    </citation>
    <scope>NUCLEOTIDE SEQUENCE [LARGE SCALE GENOMIC DNA]</scope>
    <source>
        <tissue evidence="2">Leaf</tissue>
    </source>
</reference>
<feature type="region of interest" description="Disordered" evidence="1">
    <location>
        <begin position="52"/>
        <end position="89"/>
    </location>
</feature>
<comment type="caution">
    <text evidence="2">The sequence shown here is derived from an EMBL/GenBank/DDBJ whole genome shotgun (WGS) entry which is preliminary data.</text>
</comment>
<protein>
    <submittedName>
        <fullName evidence="2">Uncharacterized protein</fullName>
    </submittedName>
</protein>
<sequence>MFLWSDTAFTGIGDQVANGILKASIFFMPQSSPYSENEMGKKQTPLAQFLKFEKEDQRPVKKQEHERSHGIKTYGSSKQDISDHDVTDV</sequence>
<proteinExistence type="predicted"/>
<dbReference type="EMBL" id="JADCNM010000002">
    <property type="protein sequence ID" value="KAG0495260.1"/>
    <property type="molecule type" value="Genomic_DNA"/>
</dbReference>
<evidence type="ECO:0000256" key="1">
    <source>
        <dbReference type="SAM" id="MobiDB-lite"/>
    </source>
</evidence>
<gene>
    <name evidence="2" type="ORF">HPP92_006254</name>
</gene>